<dbReference type="Gene3D" id="1.10.10.10">
    <property type="entry name" value="Winged helix-like DNA-binding domain superfamily/Winged helix DNA-binding domain"/>
    <property type="match status" value="1"/>
</dbReference>
<dbReference type="InterPro" id="IPR000600">
    <property type="entry name" value="ROK"/>
</dbReference>
<dbReference type="InterPro" id="IPR049874">
    <property type="entry name" value="ROK_cs"/>
</dbReference>
<dbReference type="SUPFAM" id="SSF53067">
    <property type="entry name" value="Actin-like ATPase domain"/>
    <property type="match status" value="1"/>
</dbReference>
<dbReference type="PANTHER" id="PTHR18964:SF149">
    <property type="entry name" value="BIFUNCTIONAL UDP-N-ACETYLGLUCOSAMINE 2-EPIMERASE_N-ACETYLMANNOSAMINE KINASE"/>
    <property type="match status" value="1"/>
</dbReference>
<dbReference type="PROSITE" id="PS01125">
    <property type="entry name" value="ROK"/>
    <property type="match status" value="1"/>
</dbReference>
<evidence type="ECO:0000313" key="3">
    <source>
        <dbReference type="Proteomes" id="UP000265341"/>
    </source>
</evidence>
<name>A0A399EX58_9DEIN</name>
<dbReference type="AlphaFoldDB" id="A0A399EX58"/>
<dbReference type="GO" id="GO:0009384">
    <property type="term" value="F:N-acylmannosamine kinase activity"/>
    <property type="evidence" value="ECO:0007669"/>
    <property type="project" value="UniProtKB-EC"/>
</dbReference>
<dbReference type="Pfam" id="PF13412">
    <property type="entry name" value="HTH_24"/>
    <property type="match status" value="1"/>
</dbReference>
<evidence type="ECO:0000256" key="1">
    <source>
        <dbReference type="ARBA" id="ARBA00006479"/>
    </source>
</evidence>
<organism evidence="2 3">
    <name type="scientific">Calidithermus roseus</name>
    <dbReference type="NCBI Taxonomy" id="1644118"/>
    <lineage>
        <taxon>Bacteria</taxon>
        <taxon>Thermotogati</taxon>
        <taxon>Deinococcota</taxon>
        <taxon>Deinococci</taxon>
        <taxon>Thermales</taxon>
        <taxon>Thermaceae</taxon>
        <taxon>Calidithermus</taxon>
    </lineage>
</organism>
<comment type="caution">
    <text evidence="2">The sequence shown here is derived from an EMBL/GenBank/DDBJ whole genome shotgun (WGS) entry which is preliminary data.</text>
</comment>
<dbReference type="OrthoDB" id="9796533at2"/>
<dbReference type="InterPro" id="IPR036390">
    <property type="entry name" value="WH_DNA-bd_sf"/>
</dbReference>
<dbReference type="EC" id="2.7.1.60" evidence="2"/>
<accession>A0A399EX58</accession>
<dbReference type="InterPro" id="IPR043129">
    <property type="entry name" value="ATPase_NBD"/>
</dbReference>
<dbReference type="Proteomes" id="UP000265341">
    <property type="component" value="Unassembled WGS sequence"/>
</dbReference>
<dbReference type="PANTHER" id="PTHR18964">
    <property type="entry name" value="ROK (REPRESSOR, ORF, KINASE) FAMILY"/>
    <property type="match status" value="1"/>
</dbReference>
<protein>
    <submittedName>
        <fullName evidence="2">N-acetylmannosamine kinase</fullName>
        <ecNumber evidence="2">2.7.1.60</ecNumber>
    </submittedName>
</protein>
<keyword evidence="2" id="KW-0418">Kinase</keyword>
<dbReference type="Gene3D" id="3.30.420.40">
    <property type="match status" value="4"/>
</dbReference>
<dbReference type="InterPro" id="IPR036388">
    <property type="entry name" value="WH-like_DNA-bd_sf"/>
</dbReference>
<reference evidence="2 3" key="1">
    <citation type="submission" date="2018-08" db="EMBL/GenBank/DDBJ databases">
        <title>Meiothermus roseus NBRC 110900 genome sequencing project.</title>
        <authorList>
            <person name="Da Costa M.S."/>
            <person name="Albuquerque L."/>
            <person name="Raposo P."/>
            <person name="Froufe H.J.C."/>
            <person name="Barroso C.S."/>
            <person name="Egas C."/>
        </authorList>
    </citation>
    <scope>NUCLEOTIDE SEQUENCE [LARGE SCALE GENOMIC DNA]</scope>
    <source>
        <strain evidence="2 3">NBRC 110900</strain>
    </source>
</reference>
<dbReference type="EMBL" id="QWLA01000025">
    <property type="protein sequence ID" value="RIH86881.1"/>
    <property type="molecule type" value="Genomic_DNA"/>
</dbReference>
<sequence>MAKAMRTTPLGGTRQLRRWHRARILQAIRAEAGISRLRLARKLDLSPSVVTEAVAELLAEGLLVEKPLPPTGQGRPSVALDLEGECHGVLAWEIDLDRMAVALLNLRGEVRARAVLPPAPDSLSAALEQLQAATAPHLSGVRVLAAGLSIPGLLEPAQGHLTLAPNLGWADLPLLERFRAALEALGLNKTLAVVENEANAAAYGLYALGSLALEHCVYLSLGVGVGSGVVVKRSVYHGARFHAGEVGHISLDPQGPPCRCGKRGCAEAFLSLRRWQEAPTLARLGEMAERLAQLSAVVLATLDPERVVLGGPLVEATGEALLRLIQAKLPRYALSVHAPEQVALSPLGREAALLGVGALAADFFMEQMAYEEVS</sequence>
<evidence type="ECO:0000313" key="2">
    <source>
        <dbReference type="EMBL" id="RIH86881.1"/>
    </source>
</evidence>
<proteinExistence type="inferred from homology"/>
<keyword evidence="2" id="KW-0808">Transferase</keyword>
<keyword evidence="3" id="KW-1185">Reference proteome</keyword>
<gene>
    <name evidence="2" type="primary">nanK_1</name>
    <name evidence="2" type="ORF">Mrose_01590</name>
</gene>
<dbReference type="Pfam" id="PF00480">
    <property type="entry name" value="ROK"/>
    <property type="match status" value="1"/>
</dbReference>
<dbReference type="SUPFAM" id="SSF46785">
    <property type="entry name" value="Winged helix' DNA-binding domain"/>
    <property type="match status" value="1"/>
</dbReference>
<comment type="similarity">
    <text evidence="1">Belongs to the ROK (NagC/XylR) family.</text>
</comment>